<accession>A0A1F6BIQ9</accession>
<sequence length="146" mass="16474">MEIPASVRILATIQTGSVFYFEEEQLSSTEPHYFIVLNKDPRTEEFVILLCASSQIEKRQRIAQSLGFPPKTLVVITTKEYPLFTKETVVDCNKAFEKTTQSLVEKLENRKFRVCTEVMPTKIVEKLIAGVLASTQVSAQVQGMLS</sequence>
<evidence type="ECO:0000313" key="2">
    <source>
        <dbReference type="Proteomes" id="UP000176273"/>
    </source>
</evidence>
<evidence type="ECO:0000313" key="1">
    <source>
        <dbReference type="EMBL" id="OGG36768.1"/>
    </source>
</evidence>
<gene>
    <name evidence="1" type="ORF">A2110_00995</name>
</gene>
<comment type="caution">
    <text evidence="1">The sequence shown here is derived from an EMBL/GenBank/DDBJ whole genome shotgun (WGS) entry which is preliminary data.</text>
</comment>
<proteinExistence type="predicted"/>
<dbReference type="STRING" id="1798468.A2110_00995"/>
<protein>
    <submittedName>
        <fullName evidence="1">Uncharacterized protein</fullName>
    </submittedName>
</protein>
<reference evidence="1 2" key="1">
    <citation type="journal article" date="2016" name="Nat. Commun.">
        <title>Thousands of microbial genomes shed light on interconnected biogeochemical processes in an aquifer system.</title>
        <authorList>
            <person name="Anantharaman K."/>
            <person name="Brown C.T."/>
            <person name="Hug L.A."/>
            <person name="Sharon I."/>
            <person name="Castelle C.J."/>
            <person name="Probst A.J."/>
            <person name="Thomas B.C."/>
            <person name="Singh A."/>
            <person name="Wilkins M.J."/>
            <person name="Karaoz U."/>
            <person name="Brodie E.L."/>
            <person name="Williams K.H."/>
            <person name="Hubbard S.S."/>
            <person name="Banfield J.F."/>
        </authorList>
    </citation>
    <scope>NUCLEOTIDE SEQUENCE [LARGE SCALE GENOMIC DNA]</scope>
</reference>
<dbReference type="EMBL" id="MFKH01000016">
    <property type="protein sequence ID" value="OGG36768.1"/>
    <property type="molecule type" value="Genomic_DNA"/>
</dbReference>
<dbReference type="AlphaFoldDB" id="A0A1F6BIQ9"/>
<name>A0A1F6BIQ9_9BACT</name>
<dbReference type="Proteomes" id="UP000176273">
    <property type="component" value="Unassembled WGS sequence"/>
</dbReference>
<organism evidence="1 2">
    <name type="scientific">Candidatus Jorgensenbacteria bacterium GWA1_54_12</name>
    <dbReference type="NCBI Taxonomy" id="1798468"/>
    <lineage>
        <taxon>Bacteria</taxon>
        <taxon>Candidatus Joergenseniibacteriota</taxon>
    </lineage>
</organism>